<accession>A0A6I1MQG1</accession>
<dbReference type="Pfam" id="PF01470">
    <property type="entry name" value="Peptidase_C15"/>
    <property type="match status" value="1"/>
</dbReference>
<comment type="caution">
    <text evidence="12">The sequence shown here is derived from an EMBL/GenBank/DDBJ whole genome shotgun (WGS) entry which is preliminary data.</text>
</comment>
<reference evidence="12 13" key="1">
    <citation type="submission" date="2019-10" db="EMBL/GenBank/DDBJ databases">
        <title>The Genome Sequence of Clostridium tarantellae Isolated from Fish Brain.</title>
        <authorList>
            <person name="Bano L."/>
            <person name="Kiel M."/>
            <person name="Sales G."/>
            <person name="Doxey A.C."/>
            <person name="Mansfield M.J."/>
            <person name="Schiavone M."/>
            <person name="Rossetto O."/>
            <person name="Pirazzini M."/>
            <person name="Dobrindt U."/>
            <person name="Montecucco C."/>
        </authorList>
    </citation>
    <scope>NUCLEOTIDE SEQUENCE [LARGE SCALE GENOMIC DNA]</scope>
    <source>
        <strain evidence="12 13">DSM 3997</strain>
    </source>
</reference>
<dbReference type="InterPro" id="IPR036440">
    <property type="entry name" value="Peptidase_C15-like_sf"/>
</dbReference>
<dbReference type="CDD" id="cd00501">
    <property type="entry name" value="Peptidase_C15"/>
    <property type="match status" value="1"/>
</dbReference>
<dbReference type="PANTHER" id="PTHR23402:SF1">
    <property type="entry name" value="PYROGLUTAMYL-PEPTIDASE I"/>
    <property type="match status" value="1"/>
</dbReference>
<comment type="similarity">
    <text evidence="4 9">Belongs to the peptidase C15 family.</text>
</comment>
<evidence type="ECO:0000256" key="4">
    <source>
        <dbReference type="ARBA" id="ARBA00006641"/>
    </source>
</evidence>
<comment type="subunit">
    <text evidence="9">Homotetramer.</text>
</comment>
<feature type="active site" evidence="9">
    <location>
        <position position="165"/>
    </location>
</feature>
<proteinExistence type="inferred from homology"/>
<dbReference type="EMBL" id="WHJC01000040">
    <property type="protein sequence ID" value="MPQ43111.1"/>
    <property type="molecule type" value="Genomic_DNA"/>
</dbReference>
<dbReference type="OrthoDB" id="9779738at2"/>
<dbReference type="AlphaFoldDB" id="A0A6I1MQG1"/>
<evidence type="ECO:0000256" key="8">
    <source>
        <dbReference type="ARBA" id="ARBA00022807"/>
    </source>
</evidence>
<feature type="active site" evidence="9 10">
    <location>
        <position position="78"/>
    </location>
</feature>
<dbReference type="InterPro" id="IPR000816">
    <property type="entry name" value="Peptidase_C15"/>
</dbReference>
<evidence type="ECO:0000313" key="13">
    <source>
        <dbReference type="Proteomes" id="UP000430345"/>
    </source>
</evidence>
<dbReference type="SUPFAM" id="SSF53182">
    <property type="entry name" value="Pyrrolidone carboxyl peptidase (pyroglutamate aminopeptidase)"/>
    <property type="match status" value="1"/>
</dbReference>
<dbReference type="InterPro" id="IPR033694">
    <property type="entry name" value="PGPEP1_Cys_AS"/>
</dbReference>
<dbReference type="NCBIfam" id="NF009676">
    <property type="entry name" value="PRK13197.1"/>
    <property type="match status" value="1"/>
</dbReference>
<dbReference type="GO" id="GO:0006508">
    <property type="term" value="P:proteolysis"/>
    <property type="evidence" value="ECO:0007669"/>
    <property type="project" value="UniProtKB-KW"/>
</dbReference>
<evidence type="ECO:0000256" key="9">
    <source>
        <dbReference type="HAMAP-Rule" id="MF_00417"/>
    </source>
</evidence>
<dbReference type="EC" id="3.4.19.3" evidence="9"/>
<dbReference type="Gene3D" id="3.40.630.20">
    <property type="entry name" value="Peptidase C15, pyroglutamyl peptidase I-like"/>
    <property type="match status" value="1"/>
</dbReference>
<dbReference type="PRINTS" id="PR00706">
    <property type="entry name" value="PYROGLUPTASE"/>
</dbReference>
<keyword evidence="5 9" id="KW-0963">Cytoplasm</keyword>
<dbReference type="FunFam" id="3.40.630.20:FF:000001">
    <property type="entry name" value="Pyrrolidone-carboxylate peptidase"/>
    <property type="match status" value="1"/>
</dbReference>
<evidence type="ECO:0000256" key="3">
    <source>
        <dbReference type="ARBA" id="ARBA00004496"/>
    </source>
</evidence>
<comment type="subcellular location">
    <subcellularLocation>
        <location evidence="3 9">Cytoplasm</location>
    </subcellularLocation>
</comment>
<dbReference type="InterPro" id="IPR029762">
    <property type="entry name" value="PGP-I_bact-type"/>
</dbReference>
<dbReference type="RefSeq" id="WP_152888335.1">
    <property type="nucleotide sequence ID" value="NZ_WHJC01000040.1"/>
</dbReference>
<dbReference type="PROSITE" id="PS01333">
    <property type="entry name" value="PYRASE_GLU"/>
    <property type="match status" value="1"/>
</dbReference>
<evidence type="ECO:0000256" key="6">
    <source>
        <dbReference type="ARBA" id="ARBA00022670"/>
    </source>
</evidence>
<comment type="catalytic activity">
    <reaction evidence="1 9 10">
        <text>Release of an N-terminal pyroglutamyl group from a polypeptide, the second amino acid generally not being Pro.</text>
        <dbReference type="EC" id="3.4.19.3"/>
    </reaction>
</comment>
<evidence type="ECO:0000256" key="1">
    <source>
        <dbReference type="ARBA" id="ARBA00001770"/>
    </source>
</evidence>
<dbReference type="GO" id="GO:0016920">
    <property type="term" value="F:pyroglutamyl-peptidase activity"/>
    <property type="evidence" value="ECO:0007669"/>
    <property type="project" value="UniProtKB-UniRule"/>
</dbReference>
<dbReference type="NCBIfam" id="TIGR00504">
    <property type="entry name" value="pyro_pdase"/>
    <property type="match status" value="1"/>
</dbReference>
<evidence type="ECO:0000256" key="5">
    <source>
        <dbReference type="ARBA" id="ARBA00022490"/>
    </source>
</evidence>
<keyword evidence="7 9" id="KW-0378">Hydrolase</keyword>
<evidence type="ECO:0000256" key="10">
    <source>
        <dbReference type="PROSITE-ProRule" id="PRU10076"/>
    </source>
</evidence>
<comment type="function">
    <text evidence="2 9">Removes 5-oxoproline from various penultimate amino acid residues except L-proline.</text>
</comment>
<dbReference type="PIRSF" id="PIRSF015592">
    <property type="entry name" value="Prld-crbxl_pptds"/>
    <property type="match status" value="1"/>
</dbReference>
<protein>
    <recommendedName>
        <fullName evidence="9">Pyrrolidone-carboxylate peptidase</fullName>
        <ecNumber evidence="9">3.4.19.3</ecNumber>
    </recommendedName>
    <alternativeName>
        <fullName evidence="9">5-oxoprolyl-peptidase</fullName>
    </alternativeName>
    <alternativeName>
        <fullName evidence="9">Pyroglutamyl-peptidase I</fullName>
        <shortName evidence="9">PGP-I</shortName>
        <shortName evidence="9">Pyrase</shortName>
    </alternativeName>
</protein>
<keyword evidence="8 9" id="KW-0788">Thiol protease</keyword>
<dbReference type="Proteomes" id="UP000430345">
    <property type="component" value="Unassembled WGS sequence"/>
</dbReference>
<organism evidence="12 13">
    <name type="scientific">Clostridium tarantellae</name>
    <dbReference type="NCBI Taxonomy" id="39493"/>
    <lineage>
        <taxon>Bacteria</taxon>
        <taxon>Bacillati</taxon>
        <taxon>Bacillota</taxon>
        <taxon>Clostridia</taxon>
        <taxon>Eubacteriales</taxon>
        <taxon>Clostridiaceae</taxon>
        <taxon>Clostridium</taxon>
    </lineage>
</organism>
<evidence type="ECO:0000256" key="11">
    <source>
        <dbReference type="PROSITE-ProRule" id="PRU10077"/>
    </source>
</evidence>
<evidence type="ECO:0000313" key="12">
    <source>
        <dbReference type="EMBL" id="MPQ43111.1"/>
    </source>
</evidence>
<keyword evidence="13" id="KW-1185">Reference proteome</keyword>
<keyword evidence="6 9" id="KW-0645">Protease</keyword>
<dbReference type="InterPro" id="IPR033693">
    <property type="entry name" value="PGPEP1_Glu_AS"/>
</dbReference>
<dbReference type="HAMAP" id="MF_00417">
    <property type="entry name" value="Pyrrolid_peptidase"/>
    <property type="match status" value="1"/>
</dbReference>
<dbReference type="PROSITE" id="PS01334">
    <property type="entry name" value="PYRASE_CYS"/>
    <property type="match status" value="1"/>
</dbReference>
<dbReference type="GO" id="GO:0005829">
    <property type="term" value="C:cytosol"/>
    <property type="evidence" value="ECO:0007669"/>
    <property type="project" value="InterPro"/>
</dbReference>
<dbReference type="PANTHER" id="PTHR23402">
    <property type="entry name" value="PROTEASE FAMILY C15 PYROGLUTAMYL-PEPTIDASE I-RELATED"/>
    <property type="match status" value="1"/>
</dbReference>
<evidence type="ECO:0000256" key="2">
    <source>
        <dbReference type="ARBA" id="ARBA00002280"/>
    </source>
</evidence>
<sequence>MKVLITGFDPFGGESINPAWESVKLLPKEIARAEIIKLEIPTVFGKSIMAIEKAVEEHKPDIVIAVGQAGGRFLITPERVAINVDDARIEDNEGNQPIDKVIYEKGANAYFSNLPIKAMVRECIKIGLPAAVSNTAGTFVCNHVMYGIMHLINTRYPKIRGGFIHVPYIPSQVILKPNTPCMSIVDIALSLECCIRAAVENKEDISDIGGTIC</sequence>
<name>A0A6I1MQG1_9CLOT</name>
<gene>
    <name evidence="9 12" type="primary">pcp</name>
    <name evidence="12" type="ORF">GBZ86_04965</name>
</gene>
<feature type="active site" evidence="9 11">
    <location>
        <position position="141"/>
    </location>
</feature>
<dbReference type="InterPro" id="IPR016125">
    <property type="entry name" value="Peptidase_C15-like"/>
</dbReference>
<evidence type="ECO:0000256" key="7">
    <source>
        <dbReference type="ARBA" id="ARBA00022801"/>
    </source>
</evidence>